<keyword evidence="3 6" id="KW-1133">Transmembrane helix</keyword>
<keyword evidence="2 6" id="KW-0812">Transmembrane</keyword>
<name>A0ABR8TWB2_9CELL</name>
<reference evidence="8 9" key="1">
    <citation type="submission" date="2020-08" db="EMBL/GenBank/DDBJ databases">
        <title>A Genomic Blueprint of the Chicken Gut Microbiome.</title>
        <authorList>
            <person name="Gilroy R."/>
            <person name="Ravi A."/>
            <person name="Getino M."/>
            <person name="Pursley I."/>
            <person name="Horton D.L."/>
            <person name="Alikhan N.-F."/>
            <person name="Baker D."/>
            <person name="Gharbi K."/>
            <person name="Hall N."/>
            <person name="Watson M."/>
            <person name="Adriaenssens E.M."/>
            <person name="Foster-Nyarko E."/>
            <person name="Jarju S."/>
            <person name="Secka A."/>
            <person name="Antonio M."/>
            <person name="Oren A."/>
            <person name="Chaudhuri R."/>
            <person name="La Ragione R.M."/>
            <person name="Hildebrand F."/>
            <person name="Pallen M.J."/>
        </authorList>
    </citation>
    <scope>NUCLEOTIDE SEQUENCE [LARGE SCALE GENOMIC DNA]</scope>
    <source>
        <strain evidence="8 9">Sa2CUA9</strain>
    </source>
</reference>
<feature type="compositionally biased region" description="Low complexity" evidence="5">
    <location>
        <begin position="62"/>
        <end position="115"/>
    </location>
</feature>
<evidence type="ECO:0000256" key="4">
    <source>
        <dbReference type="ARBA" id="ARBA00023136"/>
    </source>
</evidence>
<feature type="compositionally biased region" description="Low complexity" evidence="5">
    <location>
        <begin position="12"/>
        <end position="36"/>
    </location>
</feature>
<keyword evidence="9" id="KW-1185">Reference proteome</keyword>
<feature type="transmembrane region" description="Helical" evidence="6">
    <location>
        <begin position="137"/>
        <end position="155"/>
    </location>
</feature>
<dbReference type="InterPro" id="IPR007829">
    <property type="entry name" value="TM2"/>
</dbReference>
<evidence type="ECO:0000313" key="9">
    <source>
        <dbReference type="Proteomes" id="UP000655570"/>
    </source>
</evidence>
<evidence type="ECO:0000256" key="1">
    <source>
        <dbReference type="ARBA" id="ARBA00004141"/>
    </source>
</evidence>
<evidence type="ECO:0000256" key="5">
    <source>
        <dbReference type="SAM" id="MobiDB-lite"/>
    </source>
</evidence>
<gene>
    <name evidence="8" type="ORF">H9641_03400</name>
</gene>
<proteinExistence type="predicted"/>
<evidence type="ECO:0000313" key="8">
    <source>
        <dbReference type="EMBL" id="MBD7979768.1"/>
    </source>
</evidence>
<protein>
    <submittedName>
        <fullName evidence="8">NINE protein</fullName>
    </submittedName>
</protein>
<dbReference type="RefSeq" id="WP_191801019.1">
    <property type="nucleotide sequence ID" value="NZ_JACSQF010000002.1"/>
</dbReference>
<comment type="caution">
    <text evidence="8">The sequence shown here is derived from an EMBL/GenBank/DDBJ whole genome shotgun (WGS) entry which is preliminary data.</text>
</comment>
<keyword evidence="4 6" id="KW-0472">Membrane</keyword>
<evidence type="ECO:0000256" key="6">
    <source>
        <dbReference type="SAM" id="Phobius"/>
    </source>
</evidence>
<accession>A0ABR8TWB2</accession>
<feature type="domain" description="TM2" evidence="7">
    <location>
        <begin position="133"/>
        <end position="179"/>
    </location>
</feature>
<comment type="subcellular location">
    <subcellularLocation>
        <location evidence="1">Membrane</location>
        <topology evidence="1">Multi-pass membrane protein</topology>
    </subcellularLocation>
</comment>
<sequence>MSENPYQQQPTDPAAGADPYAAQQPAYGQPAQPGYGTPDGAGAQGYPPVDPAAGQQGGYGYGAPADPYGQAQPGYGQPAQPGYGTPADPYGQQTQPGYGYGAPTDPYGQQPGYQQPYGAYGAQQTGYYEDPNAKSRLAAGLLGIFLGSLGIHRFYLGYTGVGVAMLLISVLSLGFLSWAVAIWGLVEGILYLTSKSGQYSVDSTGRPLRS</sequence>
<feature type="compositionally biased region" description="Polar residues" evidence="5">
    <location>
        <begin position="1"/>
        <end position="11"/>
    </location>
</feature>
<feature type="region of interest" description="Disordered" evidence="5">
    <location>
        <begin position="1"/>
        <end position="115"/>
    </location>
</feature>
<dbReference type="EMBL" id="JACSQF010000002">
    <property type="protein sequence ID" value="MBD7979768.1"/>
    <property type="molecule type" value="Genomic_DNA"/>
</dbReference>
<organism evidence="8 9">
    <name type="scientific">Oerskovia merdavium</name>
    <dbReference type="NCBI Taxonomy" id="2762227"/>
    <lineage>
        <taxon>Bacteria</taxon>
        <taxon>Bacillati</taxon>
        <taxon>Actinomycetota</taxon>
        <taxon>Actinomycetes</taxon>
        <taxon>Micrococcales</taxon>
        <taxon>Cellulomonadaceae</taxon>
        <taxon>Oerskovia</taxon>
    </lineage>
</organism>
<evidence type="ECO:0000256" key="2">
    <source>
        <dbReference type="ARBA" id="ARBA00022692"/>
    </source>
</evidence>
<evidence type="ECO:0000259" key="7">
    <source>
        <dbReference type="Pfam" id="PF05154"/>
    </source>
</evidence>
<feature type="transmembrane region" description="Helical" evidence="6">
    <location>
        <begin position="161"/>
        <end position="186"/>
    </location>
</feature>
<dbReference type="Proteomes" id="UP000655570">
    <property type="component" value="Unassembled WGS sequence"/>
</dbReference>
<dbReference type="Pfam" id="PF05154">
    <property type="entry name" value="TM2"/>
    <property type="match status" value="1"/>
</dbReference>
<evidence type="ECO:0000256" key="3">
    <source>
        <dbReference type="ARBA" id="ARBA00022989"/>
    </source>
</evidence>